<keyword evidence="4 9" id="KW-1003">Cell membrane</keyword>
<dbReference type="EMBL" id="QUQO01000001">
    <property type="protein sequence ID" value="RFB05094.1"/>
    <property type="molecule type" value="Genomic_DNA"/>
</dbReference>
<dbReference type="RefSeq" id="WP_116391725.1">
    <property type="nucleotide sequence ID" value="NZ_QUQO01000001.1"/>
</dbReference>
<sequence length="439" mass="48796">MLNLDKTEGSGQETDPLADPVHAITTEVSASFVRIVAVVFGAILVWAAVCQVDRVTRGSGRIVSQERNALIQHLEGGIISQVLVQEGDYVQKGQVMMRIESSFAEAEFASQKVALGNALIRKRRLQAEANGQEELDFLDLPFEVAQDQISQQARLFERRLQTQKETLSVLNEQVAQRRVELSEKQSALTSKRRERELMSERLESLRGLAAEGAVARNDLIKSETEYQQLEAQVSELEHQVQQNDASLSEVKSRKREAEASFRSEAERELAETEAEISRLEQSIAALTDRRQRFDVSAPTSGRINKLYFNTVNGVVRPGQTLAEIVPENAPIAVEAKIAPKDRAKVYTGLKAIVKVSAYDFTRYGGMEGEVIEVSPDALQDEQGNTYFRVMIEAAGDQFGDGNPIVPGMLAEVDIISGQQRVLDYVLRPVKRIQANALRE</sequence>
<organism evidence="13 14">
    <name type="scientific">Parvularcula marina</name>
    <dbReference type="NCBI Taxonomy" id="2292771"/>
    <lineage>
        <taxon>Bacteria</taxon>
        <taxon>Pseudomonadati</taxon>
        <taxon>Pseudomonadota</taxon>
        <taxon>Alphaproteobacteria</taxon>
        <taxon>Parvularculales</taxon>
        <taxon>Parvularculaceae</taxon>
        <taxon>Parvularcula</taxon>
    </lineage>
</organism>
<dbReference type="SUPFAM" id="SSF111369">
    <property type="entry name" value="HlyD-like secretion proteins"/>
    <property type="match status" value="1"/>
</dbReference>
<dbReference type="AlphaFoldDB" id="A0A371RI05"/>
<dbReference type="InterPro" id="IPR058982">
    <property type="entry name" value="Beta-barrel_AprE"/>
</dbReference>
<comment type="caution">
    <text evidence="13">The sequence shown here is derived from an EMBL/GenBank/DDBJ whole genome shotgun (WGS) entry which is preliminary data.</text>
</comment>
<evidence type="ECO:0000256" key="10">
    <source>
        <dbReference type="SAM" id="Coils"/>
    </source>
</evidence>
<dbReference type="GO" id="GO:0005886">
    <property type="term" value="C:plasma membrane"/>
    <property type="evidence" value="ECO:0007669"/>
    <property type="project" value="UniProtKB-SubCell"/>
</dbReference>
<evidence type="ECO:0000256" key="9">
    <source>
        <dbReference type="RuleBase" id="RU365093"/>
    </source>
</evidence>
<dbReference type="GO" id="GO:0015031">
    <property type="term" value="P:protein transport"/>
    <property type="evidence" value="ECO:0007669"/>
    <property type="project" value="InterPro"/>
</dbReference>
<keyword evidence="14" id="KW-1185">Reference proteome</keyword>
<evidence type="ECO:0000256" key="8">
    <source>
        <dbReference type="ARBA" id="ARBA00023136"/>
    </source>
</evidence>
<evidence type="ECO:0000256" key="3">
    <source>
        <dbReference type="ARBA" id="ARBA00022448"/>
    </source>
</evidence>
<feature type="domain" description="AprE-like beta-barrel" evidence="12">
    <location>
        <begin position="332"/>
        <end position="416"/>
    </location>
</feature>
<evidence type="ECO:0000256" key="7">
    <source>
        <dbReference type="ARBA" id="ARBA00022989"/>
    </source>
</evidence>
<dbReference type="Pfam" id="PF25994">
    <property type="entry name" value="HH_AprE"/>
    <property type="match status" value="1"/>
</dbReference>
<dbReference type="Pfam" id="PF26002">
    <property type="entry name" value="Beta-barrel_AprE"/>
    <property type="match status" value="1"/>
</dbReference>
<dbReference type="PANTHER" id="PTHR30386">
    <property type="entry name" value="MEMBRANE FUSION SUBUNIT OF EMRAB-TOLC MULTIDRUG EFFLUX PUMP"/>
    <property type="match status" value="1"/>
</dbReference>
<feature type="coiled-coil region" evidence="10">
    <location>
        <begin position="219"/>
        <end position="289"/>
    </location>
</feature>
<comment type="subcellular location">
    <subcellularLocation>
        <location evidence="1 9">Cell inner membrane</location>
        <topology evidence="1 9">Single-pass membrane protein</topology>
    </subcellularLocation>
</comment>
<keyword evidence="5 9" id="KW-0997">Cell inner membrane</keyword>
<dbReference type="InParanoid" id="A0A371RI05"/>
<evidence type="ECO:0000259" key="12">
    <source>
        <dbReference type="Pfam" id="PF26002"/>
    </source>
</evidence>
<dbReference type="Proteomes" id="UP000264589">
    <property type="component" value="Unassembled WGS sequence"/>
</dbReference>
<dbReference type="Gene3D" id="2.40.50.100">
    <property type="match status" value="1"/>
</dbReference>
<keyword evidence="6" id="KW-0812">Transmembrane</keyword>
<evidence type="ECO:0000256" key="4">
    <source>
        <dbReference type="ARBA" id="ARBA00022475"/>
    </source>
</evidence>
<dbReference type="PANTHER" id="PTHR30386:SF26">
    <property type="entry name" value="TRANSPORT PROTEIN COMB"/>
    <property type="match status" value="1"/>
</dbReference>
<evidence type="ECO:0000256" key="5">
    <source>
        <dbReference type="ARBA" id="ARBA00022519"/>
    </source>
</evidence>
<dbReference type="NCBIfam" id="TIGR01843">
    <property type="entry name" value="type_I_hlyD"/>
    <property type="match status" value="1"/>
</dbReference>
<keyword evidence="7" id="KW-1133">Transmembrane helix</keyword>
<dbReference type="InterPro" id="IPR058781">
    <property type="entry name" value="HH_AprE-like"/>
</dbReference>
<dbReference type="InterPro" id="IPR050739">
    <property type="entry name" value="MFP"/>
</dbReference>
<evidence type="ECO:0000259" key="11">
    <source>
        <dbReference type="Pfam" id="PF25994"/>
    </source>
</evidence>
<name>A0A371RI05_9PROT</name>
<dbReference type="PRINTS" id="PR01490">
    <property type="entry name" value="RTXTOXIND"/>
</dbReference>
<keyword evidence="3 9" id="KW-0813">Transport</keyword>
<evidence type="ECO:0000313" key="14">
    <source>
        <dbReference type="Proteomes" id="UP000264589"/>
    </source>
</evidence>
<dbReference type="Gene3D" id="1.10.287.1490">
    <property type="match status" value="1"/>
</dbReference>
<comment type="similarity">
    <text evidence="2 9">Belongs to the membrane fusion protein (MFP) (TC 8.A.1) family.</text>
</comment>
<evidence type="ECO:0000313" key="13">
    <source>
        <dbReference type="EMBL" id="RFB05094.1"/>
    </source>
</evidence>
<dbReference type="Gene3D" id="2.40.30.170">
    <property type="match status" value="1"/>
</dbReference>
<reference evidence="13 14" key="1">
    <citation type="submission" date="2018-08" db="EMBL/GenBank/DDBJ databases">
        <title>Parvularcula sp. SM1705, isolated from surface water of the South Sea China.</title>
        <authorList>
            <person name="Sun L."/>
        </authorList>
    </citation>
    <scope>NUCLEOTIDE SEQUENCE [LARGE SCALE GENOMIC DNA]</scope>
    <source>
        <strain evidence="13 14">SM1705</strain>
    </source>
</reference>
<dbReference type="OrthoDB" id="9810980at2"/>
<accession>A0A371RI05</accession>
<proteinExistence type="inferred from homology"/>
<evidence type="ECO:0000256" key="2">
    <source>
        <dbReference type="ARBA" id="ARBA00009477"/>
    </source>
</evidence>
<dbReference type="InterPro" id="IPR010129">
    <property type="entry name" value="T1SS_HlyD"/>
</dbReference>
<evidence type="ECO:0000256" key="6">
    <source>
        <dbReference type="ARBA" id="ARBA00022692"/>
    </source>
</evidence>
<protein>
    <recommendedName>
        <fullName evidence="9">Membrane fusion protein (MFP) family protein</fullName>
    </recommendedName>
</protein>
<gene>
    <name evidence="13" type="ORF">DX908_07415</name>
</gene>
<keyword evidence="8" id="KW-0472">Membrane</keyword>
<feature type="domain" description="AprE-like long alpha-helical hairpin" evidence="11">
    <location>
        <begin position="104"/>
        <end position="289"/>
    </location>
</feature>
<evidence type="ECO:0000256" key="1">
    <source>
        <dbReference type="ARBA" id="ARBA00004377"/>
    </source>
</evidence>
<keyword evidence="10" id="KW-0175">Coiled coil</keyword>